<organism evidence="1 2">
    <name type="scientific">Entomophthora muscae</name>
    <dbReference type="NCBI Taxonomy" id="34485"/>
    <lineage>
        <taxon>Eukaryota</taxon>
        <taxon>Fungi</taxon>
        <taxon>Fungi incertae sedis</taxon>
        <taxon>Zoopagomycota</taxon>
        <taxon>Entomophthoromycotina</taxon>
        <taxon>Entomophthoromycetes</taxon>
        <taxon>Entomophthorales</taxon>
        <taxon>Entomophthoraceae</taxon>
        <taxon>Entomophthora</taxon>
    </lineage>
</organism>
<accession>A0ACC2S9Y3</accession>
<evidence type="ECO:0000313" key="2">
    <source>
        <dbReference type="Proteomes" id="UP001165960"/>
    </source>
</evidence>
<protein>
    <submittedName>
        <fullName evidence="1">Uncharacterized protein</fullName>
    </submittedName>
</protein>
<dbReference type="EMBL" id="QTSX02005701">
    <property type="protein sequence ID" value="KAJ9058926.1"/>
    <property type="molecule type" value="Genomic_DNA"/>
</dbReference>
<keyword evidence="2" id="KW-1185">Reference proteome</keyword>
<dbReference type="Proteomes" id="UP001165960">
    <property type="component" value="Unassembled WGS sequence"/>
</dbReference>
<name>A0ACC2S9Y3_9FUNG</name>
<evidence type="ECO:0000313" key="1">
    <source>
        <dbReference type="EMBL" id="KAJ9058926.1"/>
    </source>
</evidence>
<gene>
    <name evidence="1" type="ORF">DSO57_1007329</name>
</gene>
<comment type="caution">
    <text evidence="1">The sequence shown here is derived from an EMBL/GenBank/DDBJ whole genome shotgun (WGS) entry which is preliminary data.</text>
</comment>
<sequence length="75" mass="8518">MRELEKLLKDLYHAIAKIKDIDHKVKEKVKSDVLKGKKANKVTVKALMAKIPDTPKKTIKCNRKIVDHGILSSAR</sequence>
<reference evidence="1" key="1">
    <citation type="submission" date="2022-04" db="EMBL/GenBank/DDBJ databases">
        <title>Genome of the entomopathogenic fungus Entomophthora muscae.</title>
        <authorList>
            <person name="Elya C."/>
            <person name="Lovett B.R."/>
            <person name="Lee E."/>
            <person name="Macias A.M."/>
            <person name="Hajek A.E."/>
            <person name="De Bivort B.L."/>
            <person name="Kasson M.T."/>
            <person name="De Fine Licht H.H."/>
            <person name="Stajich J.E."/>
        </authorList>
    </citation>
    <scope>NUCLEOTIDE SEQUENCE</scope>
    <source>
        <strain evidence="1">Berkeley</strain>
    </source>
</reference>
<proteinExistence type="predicted"/>